<dbReference type="AlphaFoldDB" id="A0A557SRY0"/>
<comment type="caution">
    <text evidence="1">The sequence shown here is derived from an EMBL/GenBank/DDBJ whole genome shotgun (WGS) entry which is preliminary data.</text>
</comment>
<organism evidence="1 2">
    <name type="scientific">Candidatus Nitrosocosmicus arcticus</name>
    <dbReference type="NCBI Taxonomy" id="2035267"/>
    <lineage>
        <taxon>Archaea</taxon>
        <taxon>Nitrososphaerota</taxon>
        <taxon>Nitrososphaeria</taxon>
        <taxon>Nitrososphaerales</taxon>
        <taxon>Nitrososphaeraceae</taxon>
        <taxon>Candidatus Nitrosocosmicus</taxon>
    </lineage>
</organism>
<gene>
    <name evidence="1" type="ORF">NARC_160070</name>
</gene>
<evidence type="ECO:0000313" key="2">
    <source>
        <dbReference type="Proteomes" id="UP000315289"/>
    </source>
</evidence>
<dbReference type="Proteomes" id="UP000315289">
    <property type="component" value="Unassembled WGS sequence"/>
</dbReference>
<sequence>MIHKYGTAYPSLQQVNSLWLNIFISQVGGKDLATIALIHLLSGFIKCPSDSIII</sequence>
<name>A0A557SRY0_9ARCH</name>
<protein>
    <submittedName>
        <fullName evidence="1">Uncharacterized protein</fullName>
    </submittedName>
</protein>
<reference evidence="1 2" key="1">
    <citation type="journal article" date="2019" name="Front. Microbiol.">
        <title>Ammonia Oxidation by the Arctic Terrestrial Thaumarchaeote Candidatus Nitrosocosmicus arcticus Is Stimulated by Increasing Temperatures.</title>
        <authorList>
            <person name="Alves R.J.E."/>
            <person name="Kerou M."/>
            <person name="Zappe A."/>
            <person name="Bittner R."/>
            <person name="Abby S.S."/>
            <person name="Schmidt H.A."/>
            <person name="Pfeifer K."/>
            <person name="Schleper C."/>
        </authorList>
    </citation>
    <scope>NUCLEOTIDE SEQUENCE [LARGE SCALE GENOMIC DNA]</scope>
    <source>
        <strain evidence="1 2">Kfb</strain>
    </source>
</reference>
<keyword evidence="2" id="KW-1185">Reference proteome</keyword>
<dbReference type="RefSeq" id="WP_186434299.1">
    <property type="nucleotide sequence ID" value="NZ_ML675591.1"/>
</dbReference>
<accession>A0A557SRY0</accession>
<proteinExistence type="predicted"/>
<dbReference type="EMBL" id="VOAH01000016">
    <property type="protein sequence ID" value="TVP39356.1"/>
    <property type="molecule type" value="Genomic_DNA"/>
</dbReference>
<evidence type="ECO:0000313" key="1">
    <source>
        <dbReference type="EMBL" id="TVP39356.1"/>
    </source>
</evidence>